<dbReference type="AlphaFoldDB" id="A0A0Q0VIY5"/>
<evidence type="ECO:0000256" key="1">
    <source>
        <dbReference type="SAM" id="Phobius"/>
    </source>
</evidence>
<gene>
    <name evidence="2" type="ORF">AOG55_02930</name>
</gene>
<keyword evidence="1" id="KW-0472">Membrane</keyword>
<dbReference type="InParanoid" id="A0A0Q0VIY5"/>
<comment type="caution">
    <text evidence="2">The sequence shown here is derived from an EMBL/GenBank/DDBJ whole genome shotgun (WGS) entry which is preliminary data.</text>
</comment>
<name>A0A0Q0VIY5_9ARCH</name>
<keyword evidence="1" id="KW-0812">Transmembrane</keyword>
<evidence type="ECO:0000313" key="2">
    <source>
        <dbReference type="EMBL" id="KQB33486.1"/>
    </source>
</evidence>
<evidence type="ECO:0000313" key="3">
    <source>
        <dbReference type="Proteomes" id="UP000050301"/>
    </source>
</evidence>
<accession>A0A0Q0VIY5</accession>
<organism evidence="2 3">
    <name type="scientific">Acidiplasma cupricumulans</name>
    <dbReference type="NCBI Taxonomy" id="312540"/>
    <lineage>
        <taxon>Archaea</taxon>
        <taxon>Methanobacteriati</taxon>
        <taxon>Thermoplasmatota</taxon>
        <taxon>Thermoplasmata</taxon>
        <taxon>Thermoplasmatales</taxon>
        <taxon>Ferroplasmaceae</taxon>
        <taxon>Acidiplasma</taxon>
    </lineage>
</organism>
<dbReference type="RefSeq" id="WP_055041197.1">
    <property type="nucleotide sequence ID" value="NZ_LKBH01000310.1"/>
</dbReference>
<dbReference type="EMBL" id="LKBH01000310">
    <property type="protein sequence ID" value="KQB33486.1"/>
    <property type="molecule type" value="Genomic_DNA"/>
</dbReference>
<reference evidence="2 3" key="1">
    <citation type="submission" date="2015-09" db="EMBL/GenBank/DDBJ databases">
        <title>Heavy metals and arsenic resistance mechanisms in polyextremophilic archaea of the family Ferroplasmaceae.</title>
        <authorList>
            <person name="Bulaev A.G."/>
            <person name="Kanygina A.V."/>
        </authorList>
    </citation>
    <scope>NUCLEOTIDE SEQUENCE [LARGE SCALE GENOMIC DNA]</scope>
    <source>
        <strain evidence="2 3">BH2</strain>
    </source>
</reference>
<feature type="transmembrane region" description="Helical" evidence="1">
    <location>
        <begin position="7"/>
        <end position="26"/>
    </location>
</feature>
<keyword evidence="1" id="KW-1133">Transmembrane helix</keyword>
<protein>
    <submittedName>
        <fullName evidence="2">Uncharacterized protein</fullName>
    </submittedName>
</protein>
<sequence length="182" mass="20506">MKGKQKAIISAVIAIIVILSGIYYLTVEESHFGFPNSDDAGHIVGSKLNETKIETSGPGINFIKSERVEYYNTSSKNMVLNITEFEDNSSEIAHNSYIYEIHLYNVTYGYKIIKSNATLKGFKYTEFYSIGDILSIGEKGNMQFIINLYLTNNTYYLKPGIYTMEINGVSNITINQMAKSPF</sequence>
<keyword evidence="3" id="KW-1185">Reference proteome</keyword>
<proteinExistence type="predicted"/>
<dbReference type="Proteomes" id="UP000050301">
    <property type="component" value="Unassembled WGS sequence"/>
</dbReference>